<proteinExistence type="predicted"/>
<dbReference type="EMBL" id="JADWDC010000004">
    <property type="protein sequence ID" value="MCC0175938.1"/>
    <property type="molecule type" value="Genomic_DNA"/>
</dbReference>
<organism evidence="1 2">
    <name type="scientific">Waterburya agarophytonicola KI4</name>
    <dbReference type="NCBI Taxonomy" id="2874699"/>
    <lineage>
        <taxon>Bacteria</taxon>
        <taxon>Bacillati</taxon>
        <taxon>Cyanobacteriota</taxon>
        <taxon>Cyanophyceae</taxon>
        <taxon>Pleurocapsales</taxon>
        <taxon>Hyellaceae</taxon>
        <taxon>Waterburya</taxon>
        <taxon>Waterburya agarophytonicola</taxon>
    </lineage>
</organism>
<gene>
    <name evidence="1" type="ORF">I4641_02950</name>
</gene>
<dbReference type="AlphaFoldDB" id="A0A964BM46"/>
<comment type="caution">
    <text evidence="1">The sequence shown here is derived from an EMBL/GenBank/DDBJ whole genome shotgun (WGS) entry which is preliminary data.</text>
</comment>
<name>A0A964BM46_9CYAN</name>
<evidence type="ECO:0000313" key="2">
    <source>
        <dbReference type="Proteomes" id="UP000729733"/>
    </source>
</evidence>
<evidence type="ECO:0000313" key="1">
    <source>
        <dbReference type="EMBL" id="MCC0175938.1"/>
    </source>
</evidence>
<keyword evidence="2" id="KW-1185">Reference proteome</keyword>
<reference evidence="1" key="1">
    <citation type="journal article" date="2021" name="Antonie Van Leeuwenhoek">
        <title>Draft genome and description of Waterburya agarophytonicola gen. nov. sp. nov. (Pleurocapsales, Cyanobacteria): a seaweed symbiont.</title>
        <authorList>
            <person name="Bonthond G."/>
            <person name="Shalygin S."/>
            <person name="Bayer T."/>
            <person name="Weinberger F."/>
        </authorList>
    </citation>
    <scope>NUCLEOTIDE SEQUENCE</scope>
    <source>
        <strain evidence="1">KI4</strain>
    </source>
</reference>
<accession>A0A964BM46</accession>
<sequence>MAHDYLGRHSSFISITWDIDDVKGVASDRNLQLTDDRCLDVLDYIESNHDANIGISWDSIHFALDSMDFD</sequence>
<dbReference type="Proteomes" id="UP000729733">
    <property type="component" value="Unassembled WGS sequence"/>
</dbReference>
<protein>
    <submittedName>
        <fullName evidence="1">Uncharacterized protein</fullName>
    </submittedName>
</protein>